<gene>
    <name evidence="4" type="ORF">A5893_03950</name>
</gene>
<reference evidence="4 5" key="1">
    <citation type="submission" date="2016-04" db="EMBL/GenBank/DDBJ databases">
        <authorList>
            <person name="Evans L.H."/>
            <person name="Alamgir A."/>
            <person name="Owens N."/>
            <person name="Weber N.D."/>
            <person name="Virtaneva K."/>
            <person name="Barbian K."/>
            <person name="Babar A."/>
            <person name="Rosenke K."/>
        </authorList>
    </citation>
    <scope>NUCLEOTIDE SEQUENCE [LARGE SCALE GENOMIC DNA]</scope>
    <source>
        <strain evidence="4 5">CCM 8644</strain>
    </source>
</reference>
<dbReference type="GO" id="GO:0007156">
    <property type="term" value="P:homophilic cell adhesion via plasma membrane adhesion molecules"/>
    <property type="evidence" value="ECO:0007669"/>
    <property type="project" value="InterPro"/>
</dbReference>
<feature type="compositionally biased region" description="Low complexity" evidence="1">
    <location>
        <begin position="1669"/>
        <end position="1683"/>
    </location>
</feature>
<keyword evidence="2" id="KW-0472">Membrane</keyword>
<evidence type="ECO:0000313" key="4">
    <source>
        <dbReference type="EMBL" id="OAQ42274.1"/>
    </source>
</evidence>
<evidence type="ECO:0000256" key="2">
    <source>
        <dbReference type="SAM" id="Phobius"/>
    </source>
</evidence>
<dbReference type="OrthoDB" id="5726170at2"/>
<dbReference type="InterPro" id="IPR001434">
    <property type="entry name" value="OmcB-like_DUF11"/>
</dbReference>
<organism evidence="4 5">
    <name type="scientific">Pedobacter psychrophilus</name>
    <dbReference type="NCBI Taxonomy" id="1826909"/>
    <lineage>
        <taxon>Bacteria</taxon>
        <taxon>Pseudomonadati</taxon>
        <taxon>Bacteroidota</taxon>
        <taxon>Sphingobacteriia</taxon>
        <taxon>Sphingobacteriales</taxon>
        <taxon>Sphingobacteriaceae</taxon>
        <taxon>Pedobacter</taxon>
    </lineage>
</organism>
<feature type="region of interest" description="Disordered" evidence="1">
    <location>
        <begin position="1658"/>
        <end position="1687"/>
    </location>
</feature>
<feature type="domain" description="Cadherin" evidence="3">
    <location>
        <begin position="202"/>
        <end position="257"/>
    </location>
</feature>
<dbReference type="PROSITE" id="PS50268">
    <property type="entry name" value="CADHERIN_2"/>
    <property type="match status" value="1"/>
</dbReference>
<evidence type="ECO:0000259" key="3">
    <source>
        <dbReference type="PROSITE" id="PS50268"/>
    </source>
</evidence>
<dbReference type="RefSeq" id="WP_068821302.1">
    <property type="nucleotide sequence ID" value="NZ_LWHJ01000011.1"/>
</dbReference>
<name>A0A179DMW3_9SPHI</name>
<dbReference type="Pfam" id="PF01345">
    <property type="entry name" value="DUF11"/>
    <property type="match status" value="1"/>
</dbReference>
<dbReference type="InterPro" id="IPR026341">
    <property type="entry name" value="T9SS_type_B"/>
</dbReference>
<keyword evidence="2" id="KW-1133">Transmembrane helix</keyword>
<accession>A0A179DMW3</accession>
<dbReference type="Gene3D" id="2.60.40.1170">
    <property type="entry name" value="Mu homology domain, subdomain B"/>
    <property type="match status" value="1"/>
</dbReference>
<dbReference type="Pfam" id="PF13585">
    <property type="entry name" value="CHU_C"/>
    <property type="match status" value="1"/>
</dbReference>
<keyword evidence="5" id="KW-1185">Reference proteome</keyword>
<dbReference type="EMBL" id="LWHJ01000011">
    <property type="protein sequence ID" value="OAQ42274.1"/>
    <property type="molecule type" value="Genomic_DNA"/>
</dbReference>
<evidence type="ECO:0000256" key="1">
    <source>
        <dbReference type="SAM" id="MobiDB-lite"/>
    </source>
</evidence>
<dbReference type="Proteomes" id="UP000078459">
    <property type="component" value="Unassembled WGS sequence"/>
</dbReference>
<reference evidence="4 5" key="2">
    <citation type="submission" date="2016-06" db="EMBL/GenBank/DDBJ databases">
        <title>Pedobacter psychrophilus sp. nov., isolated from Antarctic fragmentary rock.</title>
        <authorList>
            <person name="Svec P."/>
        </authorList>
    </citation>
    <scope>NUCLEOTIDE SEQUENCE [LARGE SCALE GENOMIC DNA]</scope>
    <source>
        <strain evidence="4 5">CCM 8644</strain>
    </source>
</reference>
<protein>
    <recommendedName>
        <fullName evidence="3">Cadherin domain-containing protein</fullName>
    </recommendedName>
</protein>
<dbReference type="GO" id="GO:0005509">
    <property type="term" value="F:calcium ion binding"/>
    <property type="evidence" value="ECO:0007669"/>
    <property type="project" value="InterPro"/>
</dbReference>
<dbReference type="STRING" id="1826909.A5893_03950"/>
<dbReference type="GO" id="GO:0016020">
    <property type="term" value="C:membrane"/>
    <property type="evidence" value="ECO:0007669"/>
    <property type="project" value="InterPro"/>
</dbReference>
<dbReference type="NCBIfam" id="TIGR01451">
    <property type="entry name" value="B_ant_repeat"/>
    <property type="match status" value="1"/>
</dbReference>
<dbReference type="InterPro" id="IPR002126">
    <property type="entry name" value="Cadherin-like_dom"/>
</dbReference>
<dbReference type="InterPro" id="IPR047589">
    <property type="entry name" value="DUF11_rpt"/>
</dbReference>
<evidence type="ECO:0000313" key="5">
    <source>
        <dbReference type="Proteomes" id="UP000078459"/>
    </source>
</evidence>
<dbReference type="NCBIfam" id="TIGR04131">
    <property type="entry name" value="Bac_Flav_CTERM"/>
    <property type="match status" value="1"/>
</dbReference>
<comment type="caution">
    <text evidence="4">The sequence shown here is derived from an EMBL/GenBank/DDBJ whole genome shotgun (WGS) entry which is preliminary data.</text>
</comment>
<keyword evidence="2" id="KW-0812">Transmembrane</keyword>
<feature type="transmembrane region" description="Helical" evidence="2">
    <location>
        <begin position="7"/>
        <end position="28"/>
    </location>
</feature>
<sequence>MPSVKRLVLITFLKTAIIINFLVFNSFISKAQNNQSDLFLSLSSNTAIAQVGDNVSFTINVKNNGFSNASNVRITDVLPSGFTFVSANPNQGSFNNPIWTLGNFPVNATATITIVAKVNPFGNYANTAAIKADEPDPNLNDNFAKISIGVIRAIDDYAYVNANFSGAVINNILVNDFINGTSADISKVNIVQVSTSNPEINIETGTGKVTVNNSLPSGNYNLVYKISDKNNPLLSSTANINISISTNNQGNIDAPILATHDAGQVPEITGGIAVANVLANDKVAGQAATLANVNLEFVSSSNPNITLDVSSGKVIVAPNTPGGPYILNYKITDKNDVSISAITYVTVNVSGTGSLDLNDDFGSANSITGGITVQNVLQNDLLNGSVINIVDVSLTKLFSNSPGIDLDLNTGSVSVAAGTPNGFYTLTYQVSENSNPANKGAADVIITVTGGPNLIKANEDNCTANGTTGGIALENVLANDDFGGAPPLINQVNLYQVFSNNSAINLNYNTGQIIVNPGTKNGFYTITYVIEDKTNNAFSSFADVIVEINGGLSQLIAKEDAGSVYGISGGIAVNNILANDDLEGHIPVLSEVILTQIFTNNIGISLDVNTGQVIVAPGTANGVYTLAYNIEDKLKPESTSYADVIITVTEGNVNILANPDNGNVDGGLGGIALQNVLANDFFKGAVPQISDVNLLEINTDNPGIHLNLNNGAINVAAGTPQGIYTLTYSISDKLNLNDVSTTTVTVTVNVTPSIIEANEDKGTVNASGGLAVFNVLANDKLNGKAPLISEVKISQLFTNQPNVVLDSSTGNVTVAPNTPEGFYTVTYQIEERLNTGNTASADIIIEVNNDASVILAVDDAGQINNAGGVVIQNVMINDLLNGAPANLSNIDLTQISSDNAGISLDVNTGIVNVAAGLPFGDYILKYQITDKTTSNSSSEATVRIKIFSNSPIAVDDAGSVNGFNGGVVVNNVVVNDKFKNAPALFNDVSLSQISTTNSNITLNPTTGQVSVAPNTLAGTYTIIYRLADKLNSNDFSNANVLVTVNAPSISALDDSGAINGLSGGIVINNILINDSFNGVTATLANVNISQITVNPNINIDVATGKVNILPNTPAGIYVINYQITDKINPSNSAQAKITITVTAPAILATDDAASINGFLGGEAIANILVNDSFNGVTATLTDVKISQITVNPKISIDAATGKVNILPNTPAGIYIINYQITDKLNPSNSAQAKITITVTAPTILATDDAASINGFLGGEAIANILVNDSFNGVTATLANVKISQITVNQNINIDVATGKVNILPNTPAGIYVIKYQITDKINPSNSAQAKITITVTAPTILVTDDAATINGFLGGQAIANILINDSFNGVTATLANVNISQITVNPNIIIDVLTGKVNVLANTPAGIYVINYQITDKINPSNSAQAKIIITVKPRSILAVDDAATVNVLTTTIAIDNILANDFLNDQATNLSRVNIVNINPNNPNILVDAATGKVTILQGILAGIYTINYTIEDKDNPSINSTAKVLITVNPLSKLGISKLAALSKKQINGSFDVTYTLNVKNHGNTPLNDIGIQDDLTKTFVGSVVFNIVGTVNATGTLKANPFYNGKFDVQLLSPGSTLIPSQTESISFTVNVIITQPADSVFYNIATGLANSLGGNAEDESTNGINPDPNNDNNPSENEPTPITLIGSDSKFPAGFSPNNDGVHDKFVIENTAGKLVSLEVYNRWGNVVYKNEDYKNDWTGIANKGVIIGQDLPDGTYYYVVIVDRKDKYVKYLTIKR</sequence>
<proteinExistence type="predicted"/>